<evidence type="ECO:0000256" key="2">
    <source>
        <dbReference type="ARBA" id="ARBA00022692"/>
    </source>
</evidence>
<dbReference type="PaxDb" id="4081-Solyc03g120150.2.1"/>
<name>A0A3Q7FUY5_SOLLC</name>
<feature type="compositionally biased region" description="Pro residues" evidence="5">
    <location>
        <begin position="8"/>
        <end position="25"/>
    </location>
</feature>
<dbReference type="PANTHER" id="PTHR31234">
    <property type="entry name" value="LATE EMBRYOGENESIS ABUNDANT (LEA) HYDROXYPROLINE-RICH GLYCOPROTEIN FAMILY"/>
    <property type="match status" value="1"/>
</dbReference>
<reference evidence="8" key="2">
    <citation type="submission" date="2019-01" db="UniProtKB">
        <authorList>
            <consortium name="EnsemblPlants"/>
        </authorList>
    </citation>
    <scope>IDENTIFICATION</scope>
    <source>
        <strain evidence="8">cv. Heinz 1706</strain>
    </source>
</reference>
<dbReference type="GO" id="GO:0098542">
    <property type="term" value="P:defense response to other organism"/>
    <property type="evidence" value="ECO:0007669"/>
    <property type="project" value="InterPro"/>
</dbReference>
<evidence type="ECO:0000256" key="5">
    <source>
        <dbReference type="SAM" id="MobiDB-lite"/>
    </source>
</evidence>
<feature type="domain" description="Late embryogenesis abundant protein LEA-2 subgroup" evidence="7">
    <location>
        <begin position="103"/>
        <end position="197"/>
    </location>
</feature>
<dbReference type="FunCoup" id="A0A3Q7FUY5">
    <property type="interactions" value="920"/>
</dbReference>
<dbReference type="InterPro" id="IPR004864">
    <property type="entry name" value="LEA_2"/>
</dbReference>
<keyword evidence="2 6" id="KW-0812">Transmembrane</keyword>
<evidence type="ECO:0000256" key="3">
    <source>
        <dbReference type="ARBA" id="ARBA00022989"/>
    </source>
</evidence>
<evidence type="ECO:0000256" key="6">
    <source>
        <dbReference type="SAM" id="Phobius"/>
    </source>
</evidence>
<dbReference type="PANTHER" id="PTHR31234:SF69">
    <property type="entry name" value="EXPRESSED PROTEIN"/>
    <property type="match status" value="1"/>
</dbReference>
<sequence length="332" mass="38153">MASSKLSDPPPRPYDPLPSYPPQPHQQPQYIIVLPQYYRTPRQFLRRPTRRYVCCAAVFILLSAALFLIWPSDPELSIARLKLRHLKVHSFPKIAIDVTLDVTAKIRNKDFYSVGFRYVVISIGYRGKQLGHVISDYGRIKARASSYVNATLELTDVSIFSDLIPLIEDLARGSITFDTVTQIGGELGLVLFDIPIKGKVVCEIVVDTRNETISHQNCYPEIGSWCDSDAGNISWRRSYSRRDCDPFVSYKLPVNRSSKGPIWRLIWRKIRKEKRRVFDCSNSMRFTYDPHSYSQNFDDRSSIFADEDELSRSFSARFAVPSRIFPKNDLVA</sequence>
<organism evidence="8">
    <name type="scientific">Solanum lycopersicum</name>
    <name type="common">Tomato</name>
    <name type="synonym">Lycopersicon esculentum</name>
    <dbReference type="NCBI Taxonomy" id="4081"/>
    <lineage>
        <taxon>Eukaryota</taxon>
        <taxon>Viridiplantae</taxon>
        <taxon>Streptophyta</taxon>
        <taxon>Embryophyta</taxon>
        <taxon>Tracheophyta</taxon>
        <taxon>Spermatophyta</taxon>
        <taxon>Magnoliopsida</taxon>
        <taxon>eudicotyledons</taxon>
        <taxon>Gunneridae</taxon>
        <taxon>Pentapetalae</taxon>
        <taxon>asterids</taxon>
        <taxon>lamiids</taxon>
        <taxon>Solanales</taxon>
        <taxon>Solanaceae</taxon>
        <taxon>Solanoideae</taxon>
        <taxon>Solaneae</taxon>
        <taxon>Solanum</taxon>
        <taxon>Solanum subgen. Lycopersicon</taxon>
    </lineage>
</organism>
<evidence type="ECO:0000259" key="7">
    <source>
        <dbReference type="Pfam" id="PF03168"/>
    </source>
</evidence>
<dbReference type="EnsemblPlants" id="Solyc03g120170.2.1">
    <property type="protein sequence ID" value="Solyc03g120170.2.1"/>
    <property type="gene ID" value="Solyc03g120170.2"/>
</dbReference>
<protein>
    <recommendedName>
        <fullName evidence="7">Late embryogenesis abundant protein LEA-2 subgroup domain-containing protein</fullName>
    </recommendedName>
</protein>
<proteinExistence type="predicted"/>
<evidence type="ECO:0000313" key="8">
    <source>
        <dbReference type="EnsemblPlants" id="Solyc03g120170.2.1"/>
    </source>
</evidence>
<evidence type="ECO:0000256" key="1">
    <source>
        <dbReference type="ARBA" id="ARBA00004167"/>
    </source>
</evidence>
<feature type="transmembrane region" description="Helical" evidence="6">
    <location>
        <begin position="52"/>
        <end position="70"/>
    </location>
</feature>
<evidence type="ECO:0000313" key="9">
    <source>
        <dbReference type="Proteomes" id="UP000004994"/>
    </source>
</evidence>
<keyword evidence="9" id="KW-1185">Reference proteome</keyword>
<dbReference type="Proteomes" id="UP000004994">
    <property type="component" value="Chromosome 3"/>
</dbReference>
<dbReference type="STRING" id="4081.A0A3Q7FUY5"/>
<keyword evidence="3 6" id="KW-1133">Transmembrane helix</keyword>
<dbReference type="Gramene" id="Solyc03g120170.2.1">
    <property type="protein sequence ID" value="Solyc03g120170.2.1"/>
    <property type="gene ID" value="Solyc03g120170.2"/>
</dbReference>
<keyword evidence="4 6" id="KW-0472">Membrane</keyword>
<reference evidence="8" key="1">
    <citation type="journal article" date="2012" name="Nature">
        <title>The tomato genome sequence provides insights into fleshy fruit evolution.</title>
        <authorList>
            <consortium name="Tomato Genome Consortium"/>
        </authorList>
    </citation>
    <scope>NUCLEOTIDE SEQUENCE [LARGE SCALE GENOMIC DNA]</scope>
    <source>
        <strain evidence="8">cv. Heinz 1706</strain>
    </source>
</reference>
<dbReference type="Pfam" id="PF03168">
    <property type="entry name" value="LEA_2"/>
    <property type="match status" value="1"/>
</dbReference>
<dbReference type="InterPro" id="IPR044839">
    <property type="entry name" value="NDR1-like"/>
</dbReference>
<dbReference type="GO" id="GO:0016020">
    <property type="term" value="C:membrane"/>
    <property type="evidence" value="ECO:0007669"/>
    <property type="project" value="UniProtKB-SubCell"/>
</dbReference>
<dbReference type="InParanoid" id="A0A3Q7FUY5"/>
<feature type="region of interest" description="Disordered" evidence="5">
    <location>
        <begin position="1"/>
        <end position="26"/>
    </location>
</feature>
<comment type="subcellular location">
    <subcellularLocation>
        <location evidence="1">Membrane</location>
        <topology evidence="1">Single-pass membrane protein</topology>
    </subcellularLocation>
</comment>
<accession>A0A3Q7FUY5</accession>
<evidence type="ECO:0000256" key="4">
    <source>
        <dbReference type="ARBA" id="ARBA00023136"/>
    </source>
</evidence>
<dbReference type="AlphaFoldDB" id="A0A3Q7FUY5"/>
<dbReference type="OMA" id="CILYSSA"/>